<evidence type="ECO:0000259" key="1">
    <source>
        <dbReference type="Pfam" id="PF12571"/>
    </source>
</evidence>
<dbReference type="InterPro" id="IPR022225">
    <property type="entry name" value="Phage_tail_fibre_N"/>
</dbReference>
<dbReference type="RefSeq" id="WP_377715222.1">
    <property type="nucleotide sequence ID" value="NZ_JBHSMP010000038.1"/>
</dbReference>
<evidence type="ECO:0000313" key="2">
    <source>
        <dbReference type="EMBL" id="MFC5431751.1"/>
    </source>
</evidence>
<dbReference type="Proteomes" id="UP001596103">
    <property type="component" value="Unassembled WGS sequence"/>
</dbReference>
<accession>A0ABW0JFT5</accession>
<name>A0ABW0JFT5_9BURK</name>
<feature type="domain" description="Phage tail fibre protein N-terminal" evidence="1">
    <location>
        <begin position="1"/>
        <end position="150"/>
    </location>
</feature>
<gene>
    <name evidence="2" type="ORF">ACFPTO_23590</name>
</gene>
<dbReference type="PANTHER" id="PTHR35191:SF1">
    <property type="entry name" value="PROPHAGE SIDE TAIL FIBER PROTEIN HOMOLOG STFQ-RELATED"/>
    <property type="match status" value="1"/>
</dbReference>
<dbReference type="EMBL" id="JBHSMP010000038">
    <property type="protein sequence ID" value="MFC5431751.1"/>
    <property type="molecule type" value="Genomic_DNA"/>
</dbReference>
<evidence type="ECO:0000313" key="3">
    <source>
        <dbReference type="Proteomes" id="UP001596103"/>
    </source>
</evidence>
<proteinExistence type="predicted"/>
<reference evidence="3" key="1">
    <citation type="journal article" date="2019" name="Int. J. Syst. Evol. Microbiol.">
        <title>The Global Catalogue of Microorganisms (GCM) 10K type strain sequencing project: providing services to taxonomists for standard genome sequencing and annotation.</title>
        <authorList>
            <consortium name="The Broad Institute Genomics Platform"/>
            <consortium name="The Broad Institute Genome Sequencing Center for Infectious Disease"/>
            <person name="Wu L."/>
            <person name="Ma J."/>
        </authorList>
    </citation>
    <scope>NUCLEOTIDE SEQUENCE [LARGE SCALE GENOMIC DNA]</scope>
    <source>
        <strain evidence="3">CCUG 56042</strain>
    </source>
</reference>
<keyword evidence="3" id="KW-1185">Reference proteome</keyword>
<dbReference type="InterPro" id="IPR051934">
    <property type="entry name" value="Phage_Tail_Fiber_Structural"/>
</dbReference>
<sequence length="181" mass="19491">MASEFFTILTAVGRAKIASAMAGGPKLALTEIAVGDGRNGAYYDPDEAQRALHHEVWRGPINHLETDPANPSWVVAELVIPDQVGGWSVREVGLFDTAGDMIAVGKYPESYKPSMSAGSNKQLYIRMIADVTNASAVELKIDPGVVLVTRTSLDQIQSQQLAAVLKALCDTNRVLLGQHYL</sequence>
<dbReference type="PANTHER" id="PTHR35191">
    <property type="entry name" value="PROPHAGE SIDE TAIL FIBER PROTEIN HOMOLOG STFQ-RELATED"/>
    <property type="match status" value="1"/>
</dbReference>
<dbReference type="Pfam" id="PF12571">
    <property type="entry name" value="Phage_tail_fib"/>
    <property type="match status" value="1"/>
</dbReference>
<comment type="caution">
    <text evidence="2">The sequence shown here is derived from an EMBL/GenBank/DDBJ whole genome shotgun (WGS) entry which is preliminary data.</text>
</comment>
<protein>
    <submittedName>
        <fullName evidence="2">Phage tail protein</fullName>
    </submittedName>
</protein>
<organism evidence="2 3">
    <name type="scientific">Paraburkholderia denitrificans</name>
    <dbReference type="NCBI Taxonomy" id="694025"/>
    <lineage>
        <taxon>Bacteria</taxon>
        <taxon>Pseudomonadati</taxon>
        <taxon>Pseudomonadota</taxon>
        <taxon>Betaproteobacteria</taxon>
        <taxon>Burkholderiales</taxon>
        <taxon>Burkholderiaceae</taxon>
        <taxon>Paraburkholderia</taxon>
    </lineage>
</organism>